<evidence type="ECO:0000256" key="10">
    <source>
        <dbReference type="SAM" id="Phobius"/>
    </source>
</evidence>
<comment type="caution">
    <text evidence="13">The sequence shown here is derived from an EMBL/GenBank/DDBJ whole genome shotgun (WGS) entry which is preliminary data.</text>
</comment>
<evidence type="ECO:0000313" key="13">
    <source>
        <dbReference type="EMBL" id="MBB3903161.1"/>
    </source>
</evidence>
<dbReference type="RefSeq" id="WP_183505817.1">
    <property type="nucleotide sequence ID" value="NZ_BSPG01000014.1"/>
</dbReference>
<evidence type="ECO:0000256" key="5">
    <source>
        <dbReference type="ARBA" id="ARBA00022679"/>
    </source>
</evidence>
<keyword evidence="5 13" id="KW-0808">Transferase</keyword>
<dbReference type="EMBL" id="JACIDN010000004">
    <property type="protein sequence ID" value="MBB3903161.1"/>
    <property type="molecule type" value="Genomic_DNA"/>
</dbReference>
<dbReference type="EMBL" id="BSPG01000014">
    <property type="protein sequence ID" value="GLS44742.1"/>
    <property type="molecule type" value="Genomic_DNA"/>
</dbReference>
<evidence type="ECO:0000256" key="1">
    <source>
        <dbReference type="ARBA" id="ARBA00004141"/>
    </source>
</evidence>
<reference evidence="13 14" key="3">
    <citation type="submission" date="2020-08" db="EMBL/GenBank/DDBJ databases">
        <title>Genomic Encyclopedia of Type Strains, Phase IV (KMG-IV): sequencing the most valuable type-strain genomes for metagenomic binning, comparative biology and taxonomic classification.</title>
        <authorList>
            <person name="Goeker M."/>
        </authorList>
    </citation>
    <scope>NUCLEOTIDE SEQUENCE [LARGE SCALE GENOMIC DNA]</scope>
    <source>
        <strain evidence="13 14">DSM 24105</strain>
    </source>
</reference>
<evidence type="ECO:0000313" key="14">
    <source>
        <dbReference type="Proteomes" id="UP000517759"/>
    </source>
</evidence>
<feature type="transmembrane region" description="Helical" evidence="10">
    <location>
        <begin position="105"/>
        <end position="124"/>
    </location>
</feature>
<feature type="transmembrane region" description="Helical" evidence="10">
    <location>
        <begin position="40"/>
        <end position="62"/>
    </location>
</feature>
<reference evidence="12" key="4">
    <citation type="submission" date="2023-01" db="EMBL/GenBank/DDBJ databases">
        <title>Draft genome sequence of Methylobacterium brachythecii strain NBRC 107710.</title>
        <authorList>
            <person name="Sun Q."/>
            <person name="Mori K."/>
        </authorList>
    </citation>
    <scope>NUCLEOTIDE SEQUENCE</scope>
    <source>
        <strain evidence="12">NBRC 107710</strain>
    </source>
</reference>
<evidence type="ECO:0000256" key="3">
    <source>
        <dbReference type="ARBA" id="ARBA00006464"/>
    </source>
</evidence>
<keyword evidence="4" id="KW-1003">Cell membrane</keyword>
<feature type="transmembrane region" description="Helical" evidence="10">
    <location>
        <begin position="467"/>
        <end position="484"/>
    </location>
</feature>
<comment type="similarity">
    <text evidence="3">Belongs to the bacterial sugar transferase family.</text>
</comment>
<reference evidence="15" key="2">
    <citation type="journal article" date="2019" name="Int. J. Syst. Evol. Microbiol.">
        <title>The Global Catalogue of Microorganisms (GCM) 10K type strain sequencing project: providing services to taxonomists for standard genome sequencing and annotation.</title>
        <authorList>
            <consortium name="The Broad Institute Genomics Platform"/>
            <consortium name="The Broad Institute Genome Sequencing Center for Infectious Disease"/>
            <person name="Wu L."/>
            <person name="Ma J."/>
        </authorList>
    </citation>
    <scope>NUCLEOTIDE SEQUENCE [LARGE SCALE GENOMIC DNA]</scope>
    <source>
        <strain evidence="15">NBRC 107710</strain>
    </source>
</reference>
<evidence type="ECO:0000256" key="7">
    <source>
        <dbReference type="ARBA" id="ARBA00022989"/>
    </source>
</evidence>
<keyword evidence="6 10" id="KW-0812">Transmembrane</keyword>
<proteinExistence type="inferred from homology"/>
<evidence type="ECO:0000256" key="8">
    <source>
        <dbReference type="ARBA" id="ARBA00023136"/>
    </source>
</evidence>
<accession>A0A7W6AIN8</accession>
<evidence type="ECO:0000256" key="6">
    <source>
        <dbReference type="ARBA" id="ARBA00022692"/>
    </source>
</evidence>
<dbReference type="Proteomes" id="UP001156881">
    <property type="component" value="Unassembled WGS sequence"/>
</dbReference>
<keyword evidence="8 10" id="KW-0472">Membrane</keyword>
<dbReference type="PANTHER" id="PTHR30576:SF4">
    <property type="entry name" value="UNDECAPRENYL-PHOSPHATE GALACTOSE PHOSPHOTRANSFERASE"/>
    <property type="match status" value="1"/>
</dbReference>
<feature type="transmembrane region" description="Helical" evidence="10">
    <location>
        <begin position="130"/>
        <end position="150"/>
    </location>
</feature>
<reference evidence="12" key="1">
    <citation type="journal article" date="2014" name="Int. J. Syst. Evol. Microbiol.">
        <title>Complete genome of a new Firmicutes species belonging to the dominant human colonic microbiota ('Ruminococcus bicirculans') reveals two chromosomes and a selective capacity to utilize plant glucans.</title>
        <authorList>
            <consortium name="NISC Comparative Sequencing Program"/>
            <person name="Wegmann U."/>
            <person name="Louis P."/>
            <person name="Goesmann A."/>
            <person name="Henrissat B."/>
            <person name="Duncan S.H."/>
            <person name="Flint H.J."/>
        </authorList>
    </citation>
    <scope>NUCLEOTIDE SEQUENCE</scope>
    <source>
        <strain evidence="12">NBRC 107710</strain>
    </source>
</reference>
<evidence type="ECO:0000256" key="2">
    <source>
        <dbReference type="ARBA" id="ARBA00004236"/>
    </source>
</evidence>
<feature type="transmembrane region" description="Helical" evidence="10">
    <location>
        <begin position="74"/>
        <end position="93"/>
    </location>
</feature>
<dbReference type="PANTHER" id="PTHR30576">
    <property type="entry name" value="COLANIC BIOSYNTHESIS UDP-GLUCOSE LIPID CARRIER TRANSFERASE"/>
    <property type="match status" value="1"/>
</dbReference>
<evidence type="ECO:0000256" key="4">
    <source>
        <dbReference type="ARBA" id="ARBA00022475"/>
    </source>
</evidence>
<dbReference type="Pfam" id="PF02397">
    <property type="entry name" value="Bac_transf"/>
    <property type="match status" value="1"/>
</dbReference>
<keyword evidence="7 10" id="KW-1133">Transmembrane helix</keyword>
<dbReference type="InterPro" id="IPR017475">
    <property type="entry name" value="EPS_sugar_tfrase"/>
</dbReference>
<evidence type="ECO:0000256" key="9">
    <source>
        <dbReference type="ARBA" id="ARBA00023169"/>
    </source>
</evidence>
<dbReference type="GO" id="GO:0005886">
    <property type="term" value="C:plasma membrane"/>
    <property type="evidence" value="ECO:0007669"/>
    <property type="project" value="UniProtKB-SubCell"/>
</dbReference>
<dbReference type="NCBIfam" id="TIGR03025">
    <property type="entry name" value="EPS_sugtrans"/>
    <property type="match status" value="1"/>
</dbReference>
<dbReference type="GO" id="GO:0016780">
    <property type="term" value="F:phosphotransferase activity, for other substituted phosphate groups"/>
    <property type="evidence" value="ECO:0007669"/>
    <property type="project" value="TreeGrafter"/>
</dbReference>
<gene>
    <name evidence="12" type="primary">amsG</name>
    <name evidence="12" type="ORF">GCM10007884_27300</name>
    <name evidence="13" type="ORF">GGR33_002663</name>
</gene>
<sequence>MSTTVAGPEVDASAVHALIQPERKAFDTAVTAGFVRRGKVIVVLLATDAAAATIAVVAGSTLTGGGPFGGLDVVALPILACLSFAAAGLYGGYGPSPAERLRLRTYCVLAVTAASLVFAAGLGATAGTVAGIALIGLLLLVLGFYAEVAARGFLIRRGLWGAKTAIVGMDACSLALADALLAQPELGLNPAGFVIGSEETFDSRAQAKLPILGSIEDAARHGDIEVAIVCSCVDLVLNDLARPGPLPFPRVVVAQQAPDLQSLWTQTRTLGSVLGLELRRDLYRRHNLRIKRCVDTLLTWPAFLLAAPLIAGLAIAIKFVDPGPAFYVQQRVGRNGKPIQVLKLRSMFIDAERRLQDHLAADAQARSEWQRFFKLSRDPRILPSIGNFIRRTSLDELPQLWNVVRGELSLVGPRPFPSYHTASFDTGFQALRQTVPPGLTGLWQVSSRSDGDLAVQKSQDSFYIRNWSIWLDFYILLATVPAVISGSGAR</sequence>
<evidence type="ECO:0000313" key="12">
    <source>
        <dbReference type="EMBL" id="GLS44742.1"/>
    </source>
</evidence>
<feature type="domain" description="Bacterial sugar transferase" evidence="11">
    <location>
        <begin position="291"/>
        <end position="484"/>
    </location>
</feature>
<comment type="subcellular location">
    <subcellularLocation>
        <location evidence="2">Cell membrane</location>
    </subcellularLocation>
    <subcellularLocation>
        <location evidence="1">Membrane</location>
        <topology evidence="1">Multi-pass membrane protein</topology>
    </subcellularLocation>
</comment>
<dbReference type="Proteomes" id="UP000517759">
    <property type="component" value="Unassembled WGS sequence"/>
</dbReference>
<name>A0A7W6AIN8_9HYPH</name>
<keyword evidence="9" id="KW-0270">Exopolysaccharide synthesis</keyword>
<evidence type="ECO:0000313" key="15">
    <source>
        <dbReference type="Proteomes" id="UP001156881"/>
    </source>
</evidence>
<evidence type="ECO:0000259" key="11">
    <source>
        <dbReference type="Pfam" id="PF02397"/>
    </source>
</evidence>
<keyword evidence="15" id="KW-1185">Reference proteome</keyword>
<organism evidence="13 14">
    <name type="scientific">Methylobacterium brachythecii</name>
    <dbReference type="NCBI Taxonomy" id="1176177"/>
    <lineage>
        <taxon>Bacteria</taxon>
        <taxon>Pseudomonadati</taxon>
        <taxon>Pseudomonadota</taxon>
        <taxon>Alphaproteobacteria</taxon>
        <taxon>Hyphomicrobiales</taxon>
        <taxon>Methylobacteriaceae</taxon>
        <taxon>Methylobacterium</taxon>
    </lineage>
</organism>
<dbReference type="GO" id="GO:0000271">
    <property type="term" value="P:polysaccharide biosynthetic process"/>
    <property type="evidence" value="ECO:0007669"/>
    <property type="project" value="UniProtKB-KW"/>
</dbReference>
<dbReference type="AlphaFoldDB" id="A0A7W6AIN8"/>
<dbReference type="InterPro" id="IPR003362">
    <property type="entry name" value="Bact_transf"/>
</dbReference>
<feature type="transmembrane region" description="Helical" evidence="10">
    <location>
        <begin position="297"/>
        <end position="317"/>
    </location>
</feature>
<protein>
    <submittedName>
        <fullName evidence="13">Undecaprenyl-phosphate galactose phosphotransferase WbaP</fullName>
    </submittedName>
</protein>